<organism evidence="1 2">
    <name type="scientific">Candidatus Nitronauta litoralis</name>
    <dbReference type="NCBI Taxonomy" id="2705533"/>
    <lineage>
        <taxon>Bacteria</taxon>
        <taxon>Pseudomonadati</taxon>
        <taxon>Nitrospinota/Tectimicrobiota group</taxon>
        <taxon>Nitrospinota</taxon>
        <taxon>Nitrospinia</taxon>
        <taxon>Nitrospinales</taxon>
        <taxon>Nitrospinaceae</taxon>
        <taxon>Candidatus Nitronauta</taxon>
    </lineage>
</organism>
<name>A0A7T0BVC5_9BACT</name>
<dbReference type="KEGG" id="nli:G3M70_07005"/>
<dbReference type="InterPro" id="IPR029063">
    <property type="entry name" value="SAM-dependent_MTases_sf"/>
</dbReference>
<dbReference type="AlphaFoldDB" id="A0A7T0BVC5"/>
<reference evidence="1 2" key="1">
    <citation type="submission" date="2020-02" db="EMBL/GenBank/DDBJ databases">
        <title>Genomic and physiological characterization of two novel Nitrospinaceae genera.</title>
        <authorList>
            <person name="Mueller A.J."/>
            <person name="Jung M.-Y."/>
            <person name="Strachan C.R."/>
            <person name="Herbold C.W."/>
            <person name="Kirkegaard R.H."/>
            <person name="Daims H."/>
        </authorList>
    </citation>
    <scope>NUCLEOTIDE SEQUENCE [LARGE SCALE GENOMIC DNA]</scope>
    <source>
        <strain evidence="1">EB</strain>
    </source>
</reference>
<keyword evidence="1" id="KW-0489">Methyltransferase</keyword>
<dbReference type="GO" id="GO:0032259">
    <property type="term" value="P:methylation"/>
    <property type="evidence" value="ECO:0007669"/>
    <property type="project" value="UniProtKB-KW"/>
</dbReference>
<dbReference type="EMBL" id="CP048685">
    <property type="protein sequence ID" value="QPJ61645.1"/>
    <property type="molecule type" value="Genomic_DNA"/>
</dbReference>
<protein>
    <submittedName>
        <fullName evidence="1">Class I SAM-dependent methyltransferase</fullName>
    </submittedName>
</protein>
<evidence type="ECO:0000313" key="2">
    <source>
        <dbReference type="Proteomes" id="UP000594688"/>
    </source>
</evidence>
<dbReference type="Proteomes" id="UP000594688">
    <property type="component" value="Chromosome"/>
</dbReference>
<keyword evidence="1" id="KW-0808">Transferase</keyword>
<dbReference type="SUPFAM" id="SSF53335">
    <property type="entry name" value="S-adenosyl-L-methionine-dependent methyltransferases"/>
    <property type="match status" value="2"/>
</dbReference>
<dbReference type="CDD" id="cd02440">
    <property type="entry name" value="AdoMet_MTases"/>
    <property type="match status" value="1"/>
</dbReference>
<dbReference type="Pfam" id="PF08003">
    <property type="entry name" value="Methyltransf_9"/>
    <property type="match status" value="1"/>
</dbReference>
<gene>
    <name evidence="1" type="ORF">G3M70_07005</name>
</gene>
<evidence type="ECO:0000313" key="1">
    <source>
        <dbReference type="EMBL" id="QPJ61645.1"/>
    </source>
</evidence>
<accession>A0A7T0BVC5</accession>
<proteinExistence type="predicted"/>
<sequence>MGNPQTAKSTEAEEEIRQSMETVLKARCQAFGAPVAIVGTQSAAVLLLNVLQNADIPLAGIYEKSPHPAEFQGLEVRPLESLSEVDPKTVVVVASSASSIELEDTLTRISSVFKGQLLCLEHLLDLPGLFQALETALDYKYGSHILDEWAKQMNEAPSHWPHIPDGFSVEGKTVLEFGPFEGHFSMMLMSQKPKRVIGLEGRPDNFAKVALLKAYLDWSNYTLRFGDMHLFPSLVPEALDVIFCSGVLYHSEKPWWFLKSCMEKCDTIIISGHVSSEHSKKPQRFQKVGLENGNFEFEVFAEGGDNLSGLSQHSLWFKEEDLISFVNHHGFQYEKYREWVNPHGLWICSLLTRKQ</sequence>
<dbReference type="Gene3D" id="3.40.50.150">
    <property type="entry name" value="Vaccinia Virus protein VP39"/>
    <property type="match status" value="1"/>
</dbReference>
<dbReference type="GO" id="GO:0008168">
    <property type="term" value="F:methyltransferase activity"/>
    <property type="evidence" value="ECO:0007669"/>
    <property type="project" value="UniProtKB-KW"/>
</dbReference>
<dbReference type="InterPro" id="IPR027555">
    <property type="entry name" value="Mo5U34_MeTrfas-like"/>
</dbReference>